<comment type="caution">
    <text evidence="2">The sequence shown here is derived from an EMBL/GenBank/DDBJ whole genome shotgun (WGS) entry which is preliminary data.</text>
</comment>
<evidence type="ECO:0000313" key="2">
    <source>
        <dbReference type="EMBL" id="KAA6324906.1"/>
    </source>
</evidence>
<reference evidence="2" key="1">
    <citation type="submission" date="2019-03" db="EMBL/GenBank/DDBJ databases">
        <title>Single cell metagenomics reveals metabolic interactions within the superorganism composed of flagellate Streblomastix strix and complex community of Bacteroidetes bacteria on its surface.</title>
        <authorList>
            <person name="Treitli S.C."/>
            <person name="Kolisko M."/>
            <person name="Husnik F."/>
            <person name="Keeling P."/>
            <person name="Hampl V."/>
        </authorList>
    </citation>
    <scope>NUCLEOTIDE SEQUENCE</scope>
    <source>
        <strain evidence="2">STM</strain>
    </source>
</reference>
<keyword evidence="1" id="KW-1133">Transmembrane helix</keyword>
<protein>
    <submittedName>
        <fullName evidence="2">Uncharacterized protein</fullName>
    </submittedName>
</protein>
<keyword evidence="1" id="KW-0472">Membrane</keyword>
<evidence type="ECO:0000256" key="1">
    <source>
        <dbReference type="SAM" id="Phobius"/>
    </source>
</evidence>
<organism evidence="2">
    <name type="scientific">termite gut metagenome</name>
    <dbReference type="NCBI Taxonomy" id="433724"/>
    <lineage>
        <taxon>unclassified sequences</taxon>
        <taxon>metagenomes</taxon>
        <taxon>organismal metagenomes</taxon>
    </lineage>
</organism>
<dbReference type="EMBL" id="SNRY01002479">
    <property type="protein sequence ID" value="KAA6324906.1"/>
    <property type="molecule type" value="Genomic_DNA"/>
</dbReference>
<gene>
    <name evidence="2" type="ORF">EZS27_025818</name>
</gene>
<name>A0A5J4QST2_9ZZZZ</name>
<dbReference type="AlphaFoldDB" id="A0A5J4QST2"/>
<accession>A0A5J4QST2</accession>
<proteinExistence type="predicted"/>
<keyword evidence="1" id="KW-0812">Transmembrane</keyword>
<sequence length="179" mass="21049">MQRNVIYSSSVSLVIRGLSEFGMIFAERLQASHNYIMRGCAQFKKVFLQFISNRNYFFGKTDARNNGRTKYSFRRCSVFLFVLFYLYEFSYILSLLIRRHRKGKNIDRNNNKNDSSIPKESSKGGVWVHCYTHWVQVQGDRKGRPYVVAWVFMAIQYRAHGVGARHALPLHHAVSEERR</sequence>
<feature type="transmembrane region" description="Helical" evidence="1">
    <location>
        <begin position="78"/>
        <end position="97"/>
    </location>
</feature>